<evidence type="ECO:0000256" key="4">
    <source>
        <dbReference type="ARBA" id="ARBA00022723"/>
    </source>
</evidence>
<dbReference type="Pfam" id="PF04570">
    <property type="entry name" value="zf-FLZ"/>
    <property type="match status" value="1"/>
</dbReference>
<dbReference type="InterPro" id="IPR007650">
    <property type="entry name" value="Zf-FLZ_dom"/>
</dbReference>
<dbReference type="PANTHER" id="PTHR33059">
    <property type="entry name" value="FCS-LIKE ZINC FINGER 5"/>
    <property type="match status" value="1"/>
</dbReference>
<evidence type="ECO:0000256" key="1">
    <source>
        <dbReference type="ARBA" id="ARBA00004496"/>
    </source>
</evidence>
<keyword evidence="5" id="KW-0863">Zinc-finger</keyword>
<organism evidence="8 9">
    <name type="scientific">Vigna unguiculata</name>
    <name type="common">Cowpea</name>
    <dbReference type="NCBI Taxonomy" id="3917"/>
    <lineage>
        <taxon>Eukaryota</taxon>
        <taxon>Viridiplantae</taxon>
        <taxon>Streptophyta</taxon>
        <taxon>Embryophyta</taxon>
        <taxon>Tracheophyta</taxon>
        <taxon>Spermatophyta</taxon>
        <taxon>Magnoliopsida</taxon>
        <taxon>eudicotyledons</taxon>
        <taxon>Gunneridae</taxon>
        <taxon>Pentapetalae</taxon>
        <taxon>rosids</taxon>
        <taxon>fabids</taxon>
        <taxon>Fabales</taxon>
        <taxon>Fabaceae</taxon>
        <taxon>Papilionoideae</taxon>
        <taxon>50 kb inversion clade</taxon>
        <taxon>NPAAA clade</taxon>
        <taxon>indigoferoid/millettioid clade</taxon>
        <taxon>Phaseoleae</taxon>
        <taxon>Vigna</taxon>
    </lineage>
</organism>
<dbReference type="Proteomes" id="UP000501690">
    <property type="component" value="Linkage Group LG2"/>
</dbReference>
<dbReference type="AlphaFoldDB" id="A0A4D6KPI3"/>
<name>A0A4D6KPI3_VIGUN</name>
<dbReference type="PROSITE" id="PS51795">
    <property type="entry name" value="ZF_FLZ"/>
    <property type="match status" value="1"/>
</dbReference>
<feature type="domain" description="FLZ-type" evidence="7">
    <location>
        <begin position="51"/>
        <end position="73"/>
    </location>
</feature>
<evidence type="ECO:0000256" key="5">
    <source>
        <dbReference type="ARBA" id="ARBA00022771"/>
    </source>
</evidence>
<keyword evidence="5" id="KW-0862">Zinc</keyword>
<dbReference type="EMBL" id="CP039346">
    <property type="protein sequence ID" value="QCD79996.1"/>
    <property type="molecule type" value="Genomic_DNA"/>
</dbReference>
<accession>A0A4D6KPI3</accession>
<evidence type="ECO:0000259" key="7">
    <source>
        <dbReference type="PROSITE" id="PS51795"/>
    </source>
</evidence>
<evidence type="ECO:0000256" key="3">
    <source>
        <dbReference type="ARBA" id="ARBA00022490"/>
    </source>
</evidence>
<comment type="similarity">
    <text evidence="2">Belongs to the FLZ family.</text>
</comment>
<keyword evidence="4" id="KW-0479">Metal-binding</keyword>
<feature type="zinc finger region" description="FLZ-type" evidence="6">
    <location>
        <begin position="51"/>
        <end position="73"/>
    </location>
</feature>
<gene>
    <name evidence="8" type="ORF">DEO72_LG2g314</name>
</gene>
<keyword evidence="9" id="KW-1185">Reference proteome</keyword>
<evidence type="ECO:0000313" key="9">
    <source>
        <dbReference type="Proteomes" id="UP000501690"/>
    </source>
</evidence>
<evidence type="ECO:0000256" key="6">
    <source>
        <dbReference type="PROSITE-ProRule" id="PRU01131"/>
    </source>
</evidence>
<keyword evidence="3" id="KW-0963">Cytoplasm</keyword>
<dbReference type="GO" id="GO:0005737">
    <property type="term" value="C:cytoplasm"/>
    <property type="evidence" value="ECO:0007669"/>
    <property type="project" value="UniProtKB-SubCell"/>
</dbReference>
<evidence type="ECO:0000313" key="8">
    <source>
        <dbReference type="EMBL" id="QCD79996.1"/>
    </source>
</evidence>
<comment type="subcellular location">
    <subcellularLocation>
        <location evidence="1">Cytoplasm</location>
    </subcellularLocation>
</comment>
<evidence type="ECO:0000256" key="2">
    <source>
        <dbReference type="ARBA" id="ARBA00009374"/>
    </source>
</evidence>
<sequence length="73" mass="8056">MVGLSVVLEVQKGCISKKTPQVINKTTILSTTTTHKKPPLSPSPSPFQTPTFLDQCFLCGKRLSPGKDIYMYK</sequence>
<dbReference type="GO" id="GO:0008270">
    <property type="term" value="F:zinc ion binding"/>
    <property type="evidence" value="ECO:0007669"/>
    <property type="project" value="UniProtKB-KW"/>
</dbReference>
<dbReference type="PANTHER" id="PTHR33059:SF84">
    <property type="entry name" value="FCS-LIKE ZINC FINGER 15"/>
    <property type="match status" value="1"/>
</dbReference>
<protein>
    <recommendedName>
        <fullName evidence="7">FLZ-type domain-containing protein</fullName>
    </recommendedName>
</protein>
<reference evidence="8 9" key="1">
    <citation type="submission" date="2019-04" db="EMBL/GenBank/DDBJ databases">
        <title>An improved genome assembly and genetic linkage map for asparagus bean, Vigna unguiculata ssp. sesquipedialis.</title>
        <authorList>
            <person name="Xia Q."/>
            <person name="Zhang R."/>
            <person name="Dong Y."/>
        </authorList>
    </citation>
    <scope>NUCLEOTIDE SEQUENCE [LARGE SCALE GENOMIC DNA]</scope>
    <source>
        <tissue evidence="8">Leaf</tissue>
    </source>
</reference>
<proteinExistence type="inferred from homology"/>